<proteinExistence type="predicted"/>
<feature type="non-terminal residue" evidence="1">
    <location>
        <position position="1"/>
    </location>
</feature>
<evidence type="ECO:0000313" key="1">
    <source>
        <dbReference type="EMBL" id="GMR55520.1"/>
    </source>
</evidence>
<organism evidence="1 2">
    <name type="scientific">Pristionchus mayeri</name>
    <dbReference type="NCBI Taxonomy" id="1317129"/>
    <lineage>
        <taxon>Eukaryota</taxon>
        <taxon>Metazoa</taxon>
        <taxon>Ecdysozoa</taxon>
        <taxon>Nematoda</taxon>
        <taxon>Chromadorea</taxon>
        <taxon>Rhabditida</taxon>
        <taxon>Rhabditina</taxon>
        <taxon>Diplogasteromorpha</taxon>
        <taxon>Diplogasteroidea</taxon>
        <taxon>Neodiplogasteridae</taxon>
        <taxon>Pristionchus</taxon>
    </lineage>
</organism>
<comment type="caution">
    <text evidence="1">The sequence shown here is derived from an EMBL/GenBank/DDBJ whole genome shotgun (WGS) entry which is preliminary data.</text>
</comment>
<accession>A0AAN5D3Q5</accession>
<dbReference type="Proteomes" id="UP001328107">
    <property type="component" value="Unassembled WGS sequence"/>
</dbReference>
<dbReference type="EMBL" id="BTRK01000005">
    <property type="protein sequence ID" value="GMR55520.1"/>
    <property type="molecule type" value="Genomic_DNA"/>
</dbReference>
<keyword evidence="2" id="KW-1185">Reference proteome</keyword>
<dbReference type="AlphaFoldDB" id="A0AAN5D3Q5"/>
<feature type="non-terminal residue" evidence="1">
    <location>
        <position position="95"/>
    </location>
</feature>
<protein>
    <submittedName>
        <fullName evidence="1">Uncharacterized protein</fullName>
    </submittedName>
</protein>
<sequence>LKVLNDRKYIINDDWKLLESVLRIGALYDIKNVIDRVEKSLIESSNLTAAELLLFVDKHDSFRFFKLHTHALGKISDNPGKCFKVEMTPRDLLAS</sequence>
<evidence type="ECO:0000313" key="2">
    <source>
        <dbReference type="Proteomes" id="UP001328107"/>
    </source>
</evidence>
<gene>
    <name evidence="1" type="ORF">PMAYCL1PPCAC_25715</name>
</gene>
<name>A0AAN5D3Q5_9BILA</name>
<reference evidence="2" key="1">
    <citation type="submission" date="2022-10" db="EMBL/GenBank/DDBJ databases">
        <title>Genome assembly of Pristionchus species.</title>
        <authorList>
            <person name="Yoshida K."/>
            <person name="Sommer R.J."/>
        </authorList>
    </citation>
    <scope>NUCLEOTIDE SEQUENCE [LARGE SCALE GENOMIC DNA]</scope>
    <source>
        <strain evidence="2">RS5460</strain>
    </source>
</reference>